<dbReference type="EMBL" id="LJAM02000465">
    <property type="protein sequence ID" value="RAP70093.1"/>
    <property type="molecule type" value="Genomic_DNA"/>
</dbReference>
<reference evidence="1" key="1">
    <citation type="submission" date="2018-04" db="EMBL/GenBank/DDBJ databases">
        <title>Genomes of the Obligate Erwinia dacicola and Facultative Enterobacter sp. OLF Endosymbionts of the Olive Fruit fly, Bactrocera oleae.</title>
        <authorList>
            <person name="Estes A.M."/>
            <person name="Hearn D.J."/>
            <person name="Agarwal S."/>
            <person name="Pierson E.A."/>
            <person name="Dunning-Hotopp J.C."/>
        </authorList>
    </citation>
    <scope>NUCLEOTIDE SEQUENCE [LARGE SCALE GENOMIC DNA]</scope>
    <source>
        <strain evidence="1">Oroville</strain>
    </source>
</reference>
<dbReference type="AlphaFoldDB" id="A0A328TL20"/>
<protein>
    <submittedName>
        <fullName evidence="1">Uncharacterized protein</fullName>
    </submittedName>
</protein>
<feature type="non-terminal residue" evidence="1">
    <location>
        <position position="1"/>
    </location>
</feature>
<evidence type="ECO:0000313" key="2">
    <source>
        <dbReference type="Proteomes" id="UP000244334"/>
    </source>
</evidence>
<accession>A0A328TL20</accession>
<sequence length="36" mass="4115">KQWHQVYHRQIFATVPKITGLALLESLFAGKIFDSA</sequence>
<gene>
    <name evidence="1" type="ORF">ACZ87_03109</name>
</gene>
<comment type="caution">
    <text evidence="1">The sequence shown here is derived from an EMBL/GenBank/DDBJ whole genome shotgun (WGS) entry which is preliminary data.</text>
</comment>
<keyword evidence="2" id="KW-1185">Reference proteome</keyword>
<evidence type="ECO:0000313" key="1">
    <source>
        <dbReference type="EMBL" id="RAP70093.1"/>
    </source>
</evidence>
<organism evidence="1 2">
    <name type="scientific">Candidatus Erwinia dacicola</name>
    <dbReference type="NCBI Taxonomy" id="252393"/>
    <lineage>
        <taxon>Bacteria</taxon>
        <taxon>Pseudomonadati</taxon>
        <taxon>Pseudomonadota</taxon>
        <taxon>Gammaproteobacteria</taxon>
        <taxon>Enterobacterales</taxon>
        <taxon>Erwiniaceae</taxon>
        <taxon>Erwinia</taxon>
    </lineage>
</organism>
<proteinExistence type="predicted"/>
<dbReference type="Proteomes" id="UP000244334">
    <property type="component" value="Unassembled WGS sequence"/>
</dbReference>
<name>A0A328TL20_9GAMM</name>